<accession>A0A0A9G4R7</accession>
<reference evidence="1" key="1">
    <citation type="submission" date="2014-09" db="EMBL/GenBank/DDBJ databases">
        <authorList>
            <person name="Magalhaes I.L.F."/>
            <person name="Oliveira U."/>
            <person name="Santos F.R."/>
            <person name="Vidigal T.H.D.A."/>
            <person name="Brescovit A.D."/>
            <person name="Santos A.J."/>
        </authorList>
    </citation>
    <scope>NUCLEOTIDE SEQUENCE</scope>
    <source>
        <tissue evidence="1">Shoot tissue taken approximately 20 cm above the soil surface</tissue>
    </source>
</reference>
<dbReference type="EMBL" id="GBRH01179417">
    <property type="protein sequence ID" value="JAE18479.1"/>
    <property type="molecule type" value="Transcribed_RNA"/>
</dbReference>
<reference evidence="1" key="2">
    <citation type="journal article" date="2015" name="Data Brief">
        <title>Shoot transcriptome of the giant reed, Arundo donax.</title>
        <authorList>
            <person name="Barrero R.A."/>
            <person name="Guerrero F.D."/>
            <person name="Moolhuijzen P."/>
            <person name="Goolsby J.A."/>
            <person name="Tidwell J."/>
            <person name="Bellgard S.E."/>
            <person name="Bellgard M.I."/>
        </authorList>
    </citation>
    <scope>NUCLEOTIDE SEQUENCE</scope>
    <source>
        <tissue evidence="1">Shoot tissue taken approximately 20 cm above the soil surface</tissue>
    </source>
</reference>
<evidence type="ECO:0000313" key="1">
    <source>
        <dbReference type="EMBL" id="JAE18479.1"/>
    </source>
</evidence>
<proteinExistence type="predicted"/>
<name>A0A0A9G4R7_ARUDO</name>
<sequence length="13" mass="1350">MTEASLEQAPCLG</sequence>
<protein>
    <submittedName>
        <fullName evidence="1">Uncharacterized protein</fullName>
    </submittedName>
</protein>
<organism evidence="1">
    <name type="scientific">Arundo donax</name>
    <name type="common">Giant reed</name>
    <name type="synonym">Donax arundinaceus</name>
    <dbReference type="NCBI Taxonomy" id="35708"/>
    <lineage>
        <taxon>Eukaryota</taxon>
        <taxon>Viridiplantae</taxon>
        <taxon>Streptophyta</taxon>
        <taxon>Embryophyta</taxon>
        <taxon>Tracheophyta</taxon>
        <taxon>Spermatophyta</taxon>
        <taxon>Magnoliopsida</taxon>
        <taxon>Liliopsida</taxon>
        <taxon>Poales</taxon>
        <taxon>Poaceae</taxon>
        <taxon>PACMAD clade</taxon>
        <taxon>Arundinoideae</taxon>
        <taxon>Arundineae</taxon>
        <taxon>Arundo</taxon>
    </lineage>
</organism>